<keyword evidence="5" id="KW-1185">Reference proteome</keyword>
<dbReference type="InterPro" id="IPR036676">
    <property type="entry name" value="PurM-like_C_sf"/>
</dbReference>
<dbReference type="CDD" id="cd02192">
    <property type="entry name" value="PurM-like3"/>
    <property type="match status" value="1"/>
</dbReference>
<dbReference type="InterPro" id="IPR006283">
    <property type="entry name" value="ThiL-like"/>
</dbReference>
<organism evidence="4 5">
    <name type="scientific">Ancylobacter aquaticus</name>
    <dbReference type="NCBI Taxonomy" id="100"/>
    <lineage>
        <taxon>Bacteria</taxon>
        <taxon>Pseudomonadati</taxon>
        <taxon>Pseudomonadota</taxon>
        <taxon>Alphaproteobacteria</taxon>
        <taxon>Hyphomicrobiales</taxon>
        <taxon>Xanthobacteraceae</taxon>
        <taxon>Ancylobacter</taxon>
    </lineage>
</organism>
<dbReference type="Proteomes" id="UP000295030">
    <property type="component" value="Unassembled WGS sequence"/>
</dbReference>
<dbReference type="NCBIfam" id="TIGR04049">
    <property type="entry name" value="AIR_rel_sll0787"/>
    <property type="match status" value="1"/>
</dbReference>
<dbReference type="Pfam" id="PF02769">
    <property type="entry name" value="AIRS_C"/>
    <property type="match status" value="1"/>
</dbReference>
<name>A0A4R1HQP6_ANCAQ</name>
<dbReference type="Gene3D" id="3.90.650.10">
    <property type="entry name" value="PurM-like C-terminal domain"/>
    <property type="match status" value="1"/>
</dbReference>
<dbReference type="GO" id="GO:0009030">
    <property type="term" value="F:thiamine-phosphate kinase activity"/>
    <property type="evidence" value="ECO:0007669"/>
    <property type="project" value="InterPro"/>
</dbReference>
<evidence type="ECO:0000259" key="3">
    <source>
        <dbReference type="Pfam" id="PF02769"/>
    </source>
</evidence>
<dbReference type="EMBL" id="SMFY01000003">
    <property type="protein sequence ID" value="TCK23503.1"/>
    <property type="molecule type" value="Genomic_DNA"/>
</dbReference>
<feature type="domain" description="PurM-like C-terminal" evidence="3">
    <location>
        <begin position="211"/>
        <end position="308"/>
    </location>
</feature>
<evidence type="ECO:0000313" key="5">
    <source>
        <dbReference type="Proteomes" id="UP000295030"/>
    </source>
</evidence>
<dbReference type="InterPro" id="IPR016188">
    <property type="entry name" value="PurM-like_N"/>
</dbReference>
<evidence type="ECO:0000313" key="4">
    <source>
        <dbReference type="EMBL" id="TCK23503.1"/>
    </source>
</evidence>
<keyword evidence="1" id="KW-0784">Thiamine biosynthesis</keyword>
<comment type="caution">
    <text evidence="4">The sequence shown here is derived from an EMBL/GenBank/DDBJ whole genome shotgun (WGS) entry which is preliminary data.</text>
</comment>
<dbReference type="SUPFAM" id="SSF55326">
    <property type="entry name" value="PurM N-terminal domain-like"/>
    <property type="match status" value="1"/>
</dbReference>
<gene>
    <name evidence="4" type="ORF">EV667_3338</name>
</gene>
<dbReference type="PIRSF" id="PIRSF036540">
    <property type="entry name" value="UCP036540_AIR"/>
    <property type="match status" value="1"/>
</dbReference>
<evidence type="ECO:0000259" key="2">
    <source>
        <dbReference type="Pfam" id="PF00586"/>
    </source>
</evidence>
<dbReference type="RefSeq" id="WP_131836457.1">
    <property type="nucleotide sequence ID" value="NZ_SMFY01000003.1"/>
</dbReference>
<dbReference type="Gene3D" id="3.30.1330.10">
    <property type="entry name" value="PurM-like, N-terminal domain"/>
    <property type="match status" value="1"/>
</dbReference>
<reference evidence="4 5" key="1">
    <citation type="submission" date="2019-03" db="EMBL/GenBank/DDBJ databases">
        <title>Genomic Encyclopedia of Type Strains, Phase IV (KMG-IV): sequencing the most valuable type-strain genomes for metagenomic binning, comparative biology and taxonomic classification.</title>
        <authorList>
            <person name="Goeker M."/>
        </authorList>
    </citation>
    <scope>NUCLEOTIDE SEQUENCE [LARGE SCALE GENOMIC DNA]</scope>
    <source>
        <strain evidence="4 5">DSM 101</strain>
    </source>
</reference>
<proteinExistence type="predicted"/>
<dbReference type="AlphaFoldDB" id="A0A4R1HQP6"/>
<dbReference type="InterPro" id="IPR010918">
    <property type="entry name" value="PurM-like_C_dom"/>
</dbReference>
<dbReference type="GO" id="GO:0009228">
    <property type="term" value="P:thiamine biosynthetic process"/>
    <property type="evidence" value="ECO:0007669"/>
    <property type="project" value="UniProtKB-KW"/>
</dbReference>
<dbReference type="InterPro" id="IPR036921">
    <property type="entry name" value="PurM-like_N_sf"/>
</dbReference>
<dbReference type="InterPro" id="IPR024030">
    <property type="entry name" value="AIR_synthase-rel_sll0787"/>
</dbReference>
<evidence type="ECO:0000256" key="1">
    <source>
        <dbReference type="ARBA" id="ARBA00022977"/>
    </source>
</evidence>
<dbReference type="SUPFAM" id="SSF56042">
    <property type="entry name" value="PurM C-terminal domain-like"/>
    <property type="match status" value="1"/>
</dbReference>
<dbReference type="PANTHER" id="PTHR30270:SF0">
    <property type="entry name" value="THIAMINE-MONOPHOSPHATE KINASE"/>
    <property type="match status" value="1"/>
</dbReference>
<dbReference type="PANTHER" id="PTHR30270">
    <property type="entry name" value="THIAMINE-MONOPHOSPHATE KINASE"/>
    <property type="match status" value="1"/>
</dbReference>
<protein>
    <recommendedName>
        <fullName evidence="6">Sll0787 family AIR synthase-like protein</fullName>
    </recommendedName>
</protein>
<evidence type="ECO:0008006" key="6">
    <source>
        <dbReference type="Google" id="ProtNLM"/>
    </source>
</evidence>
<dbReference type="InterPro" id="IPR011413">
    <property type="entry name" value="UCP036540_AIR"/>
</dbReference>
<sequence>MGSLALSSTAFEAVAAKLRASRGMAAKADIAVAAARLGLGGQGLGTQGAVPVGDDCAAIPDGDGYLLLAIEGFMNAFVAGDPWFAGWCGVMVNLSDIAAMGGRPLAVVDAVWASGEDGAAPVLEGLRAASARFGVPIVGGHTNLATDRSQLSVAVLGRASRLLTSFDARPGETLIAAIDLRGRYREPFSNWEAATDAPAQRLRGDLELLPFIAEAGLSRAAKDISQGGLVGTAAMLAECSGVGVEIDLAKVPAPDGVDPARWLMSFPSYGYLLTATPAHVPAVLAAFHGRDIAAASVGVVTAGRRVELVQGAARETIWDFARRSLLGCGPAVLQLDEAAAPAVAEDAA</sequence>
<feature type="domain" description="PurM-like N-terminal" evidence="2">
    <location>
        <begin position="53"/>
        <end position="158"/>
    </location>
</feature>
<dbReference type="Pfam" id="PF00586">
    <property type="entry name" value="AIRS"/>
    <property type="match status" value="1"/>
</dbReference>
<dbReference type="OrthoDB" id="9767928at2"/>
<accession>A0A4R1HQP6</accession>